<accession>K7WX85</accession>
<organism evidence="1 3">
    <name type="scientific">White spot syndrome virus</name>
    <dbReference type="NCBI Taxonomy" id="342409"/>
    <lineage>
        <taxon>Viruses</taxon>
        <taxon>Viruses incertae sedis</taxon>
        <taxon>Naldaviricetes</taxon>
        <taxon>Nimaviridae</taxon>
        <taxon>Whispovirus</taxon>
    </lineage>
</organism>
<reference evidence="3" key="2">
    <citation type="submission" date="2012-08" db="EMBL/GenBank/DDBJ databases">
        <authorList>
            <person name="Choi T.-J."/>
        </authorList>
    </citation>
    <scope>NUCLEOTIDE SEQUENCE [LARGE SCALE GENOMIC DNA]</scope>
    <source>
        <strain evidence="3">K-LV1</strain>
    </source>
</reference>
<dbReference type="Proteomes" id="UP000267516">
    <property type="component" value="Segment"/>
</dbReference>
<evidence type="ECO:0000313" key="2">
    <source>
        <dbReference type="EMBL" id="ATU83910.1"/>
    </source>
</evidence>
<name>K7WX85_9VIRU</name>
<gene>
    <name evidence="1" type="ORF">wssv_03120</name>
</gene>
<reference evidence="2" key="3">
    <citation type="journal article" date="2018" name="Aquaculture">
        <title>Complete genome sequence of a white spot syndrome virus associated with a disease incursion in Australia.</title>
        <authorList>
            <person name="Oakey J."/>
            <person name="Smith C.S."/>
        </authorList>
    </citation>
    <scope>NUCLEOTIDE SEQUENCE [LARGE SCALE GENOMIC DNA]</scope>
    <source>
        <strain evidence="2">WSSV-AU</strain>
    </source>
</reference>
<dbReference type="EMBL" id="JX515788">
    <property type="protein sequence ID" value="AFX59689.1"/>
    <property type="molecule type" value="Genomic_DNA"/>
</dbReference>
<evidence type="ECO:0000313" key="3">
    <source>
        <dbReference type="Proteomes" id="UP000277283"/>
    </source>
</evidence>
<proteinExistence type="predicted"/>
<evidence type="ECO:0000313" key="1">
    <source>
        <dbReference type="EMBL" id="AFX59689.1"/>
    </source>
</evidence>
<reference evidence="1" key="1">
    <citation type="submission" date="2012-08" db="EMBL/GenBank/DDBJ databases">
        <title>Cassytha pubescens and C. glabella (Lauraceae) are not disjunctly distributed between Australia and the Ryukyu Archipelago of Japan - evidence from morphological and molecular data.</title>
        <authorList>
            <person name="Kokubugata G."/>
            <person name="Nakamura K."/>
            <person name="Forster P.I."/>
            <person name="Wilson G.W."/>
            <person name="Holland A.E."/>
            <person name="Hirayama Y."/>
            <person name="Yokota M."/>
        </authorList>
    </citation>
    <scope>NUCLEOTIDE SEQUENCE</scope>
    <source>
        <strain evidence="1">K-LV1</strain>
    </source>
</reference>
<dbReference type="Proteomes" id="UP000277283">
    <property type="component" value="Segment"/>
</dbReference>
<sequence>MFPAITVGRTVMSLIKRSTPVLLRIFKVMLEFSAPVPAGSVLGAVTVEMTRSAETSFMSLSERPFFMATFPRGVL</sequence>
<dbReference type="EMBL" id="MF768985">
    <property type="protein sequence ID" value="ATU83910.1"/>
    <property type="molecule type" value="Genomic_DNA"/>
</dbReference>
<protein>
    <submittedName>
        <fullName evidence="2">ORF343</fullName>
    </submittedName>
    <submittedName>
        <fullName evidence="1">Wsv312</fullName>
    </submittedName>
</protein>